<dbReference type="AlphaFoldDB" id="A0AAV4XY75"/>
<reference evidence="1 2" key="1">
    <citation type="submission" date="2021-06" db="EMBL/GenBank/DDBJ databases">
        <title>Caerostris extrusa draft genome.</title>
        <authorList>
            <person name="Kono N."/>
            <person name="Arakawa K."/>
        </authorList>
    </citation>
    <scope>NUCLEOTIDE SEQUENCE [LARGE SCALE GENOMIC DNA]</scope>
</reference>
<evidence type="ECO:0000313" key="2">
    <source>
        <dbReference type="Proteomes" id="UP001054945"/>
    </source>
</evidence>
<comment type="caution">
    <text evidence="1">The sequence shown here is derived from an EMBL/GenBank/DDBJ whole genome shotgun (WGS) entry which is preliminary data.</text>
</comment>
<accession>A0AAV4XY75</accession>
<proteinExistence type="predicted"/>
<dbReference type="Proteomes" id="UP001054945">
    <property type="component" value="Unassembled WGS sequence"/>
</dbReference>
<evidence type="ECO:0000313" key="1">
    <source>
        <dbReference type="EMBL" id="GIY98775.1"/>
    </source>
</evidence>
<protein>
    <submittedName>
        <fullName evidence="1">Uncharacterized protein</fullName>
    </submittedName>
</protein>
<gene>
    <name evidence="1" type="ORF">CEXT_512391</name>
</gene>
<keyword evidence="2" id="KW-1185">Reference proteome</keyword>
<organism evidence="1 2">
    <name type="scientific">Caerostris extrusa</name>
    <name type="common">Bark spider</name>
    <name type="synonym">Caerostris bankana</name>
    <dbReference type="NCBI Taxonomy" id="172846"/>
    <lineage>
        <taxon>Eukaryota</taxon>
        <taxon>Metazoa</taxon>
        <taxon>Ecdysozoa</taxon>
        <taxon>Arthropoda</taxon>
        <taxon>Chelicerata</taxon>
        <taxon>Arachnida</taxon>
        <taxon>Araneae</taxon>
        <taxon>Araneomorphae</taxon>
        <taxon>Entelegynae</taxon>
        <taxon>Araneoidea</taxon>
        <taxon>Araneidae</taxon>
        <taxon>Caerostris</taxon>
    </lineage>
</organism>
<sequence>MHSSSWHKSRCFGVILHRVNLAEGTGQWTIGTDWAEEPSKGNDGLSKINFNIKRYNCEFMLTLAGGIGGLQKILLQAILLS</sequence>
<name>A0AAV4XY75_CAEEX</name>
<dbReference type="EMBL" id="BPLR01018336">
    <property type="protein sequence ID" value="GIY98775.1"/>
    <property type="molecule type" value="Genomic_DNA"/>
</dbReference>